<accession>A0ABQ8YZ89</accession>
<keyword evidence="6" id="KW-1185">Reference proteome</keyword>
<dbReference type="PANTHER" id="PTHR11102">
    <property type="entry name" value="SEL-1-LIKE PROTEIN"/>
    <property type="match status" value="1"/>
</dbReference>
<protein>
    <submittedName>
        <fullName evidence="5">Sel1-repeat-containing protein ybeq</fullName>
    </submittedName>
</protein>
<reference evidence="5" key="1">
    <citation type="submission" date="2022-08" db="EMBL/GenBank/DDBJ databases">
        <title>Novel sulfate-reducing endosymbionts in the free-living metamonad Anaeramoeba.</title>
        <authorList>
            <person name="Jerlstrom-Hultqvist J."/>
            <person name="Cepicka I."/>
            <person name="Gallot-Lavallee L."/>
            <person name="Salas-Leiva D."/>
            <person name="Curtis B.A."/>
            <person name="Zahonova K."/>
            <person name="Pipaliya S."/>
            <person name="Dacks J."/>
            <person name="Roger A.J."/>
        </authorList>
    </citation>
    <scope>NUCLEOTIDE SEQUENCE</scope>
    <source>
        <strain evidence="5">Schooner1</strain>
    </source>
</reference>
<dbReference type="Pfam" id="PF04969">
    <property type="entry name" value="CS"/>
    <property type="match status" value="1"/>
</dbReference>
<comment type="similarity">
    <text evidence="1">Belongs to the sel-1 family.</text>
</comment>
<dbReference type="InterPro" id="IPR008978">
    <property type="entry name" value="HSP20-like_chaperone"/>
</dbReference>
<feature type="compositionally biased region" description="Acidic residues" evidence="2">
    <location>
        <begin position="324"/>
        <end position="346"/>
    </location>
</feature>
<dbReference type="EMBL" id="JAOAOG010000090">
    <property type="protein sequence ID" value="KAJ6249807.1"/>
    <property type="molecule type" value="Genomic_DNA"/>
</dbReference>
<feature type="compositionally biased region" description="Basic and acidic residues" evidence="2">
    <location>
        <begin position="347"/>
        <end position="381"/>
    </location>
</feature>
<dbReference type="Pfam" id="PF08238">
    <property type="entry name" value="Sel1"/>
    <property type="match status" value="5"/>
</dbReference>
<dbReference type="SUPFAM" id="SSF81901">
    <property type="entry name" value="HCP-like"/>
    <property type="match status" value="1"/>
</dbReference>
<feature type="region of interest" description="Disordered" evidence="2">
    <location>
        <begin position="310"/>
        <end position="381"/>
    </location>
</feature>
<evidence type="ECO:0000256" key="3">
    <source>
        <dbReference type="SAM" id="Phobius"/>
    </source>
</evidence>
<dbReference type="PROSITE" id="PS51203">
    <property type="entry name" value="CS"/>
    <property type="match status" value="1"/>
</dbReference>
<dbReference type="SMART" id="SM00671">
    <property type="entry name" value="SEL1"/>
    <property type="match status" value="5"/>
</dbReference>
<feature type="compositionally biased region" description="Basic and acidic residues" evidence="2">
    <location>
        <begin position="310"/>
        <end position="323"/>
    </location>
</feature>
<evidence type="ECO:0000256" key="2">
    <source>
        <dbReference type="SAM" id="MobiDB-lite"/>
    </source>
</evidence>
<dbReference type="Proteomes" id="UP001150062">
    <property type="component" value="Unassembled WGS sequence"/>
</dbReference>
<evidence type="ECO:0000256" key="1">
    <source>
        <dbReference type="ARBA" id="ARBA00038101"/>
    </source>
</evidence>
<keyword evidence="3" id="KW-1133">Transmembrane helix</keyword>
<dbReference type="InterPro" id="IPR011990">
    <property type="entry name" value="TPR-like_helical_dom_sf"/>
</dbReference>
<keyword evidence="3" id="KW-0812">Transmembrane</keyword>
<evidence type="ECO:0000259" key="4">
    <source>
        <dbReference type="PROSITE" id="PS51203"/>
    </source>
</evidence>
<feature type="domain" description="CS" evidence="4">
    <location>
        <begin position="3"/>
        <end position="92"/>
    </location>
</feature>
<feature type="transmembrane region" description="Helical" evidence="3">
    <location>
        <begin position="385"/>
        <end position="405"/>
    </location>
</feature>
<evidence type="ECO:0000313" key="5">
    <source>
        <dbReference type="EMBL" id="KAJ6249807.1"/>
    </source>
</evidence>
<sequence length="415" mass="48278">MTTRAAEYIFEDHPKKVIIKYQPDVAIEKESDIKIKFFQNAIVGKINKNTPFIEGALFESIDVEDSFWVKEKNGIISITCSKINEEEWPCAVVDTYEENIDAHSCYLISQYFSNGKSYEAALPFLQQAADKNHYFASYLYGSIYYFQELGWGVELDEEKALKYFKISIELGNDYAAFLTGDSYQKGIGCEIDYKKAVEYFKRSIKLKRFEVYENLGNIYLEGGYGVEQNFKLAFENFLLASQHESATAMYELGKMYIYGRGTERNFEEARKYFEQAIQMNSNIEIDQVLLDILDKGIEVFEKNLNHEKEKEKEIEIEIEKENANVEEEDSDSDSDEDEDEDEDGINEENKVETNQVKEKKKEKIEKDKENEKKKEKMEKKKSSNFLLIGSTVAATTLIGLGIYYLRKRTQKKEQK</sequence>
<keyword evidence="3" id="KW-0472">Membrane</keyword>
<dbReference type="SUPFAM" id="SSF49764">
    <property type="entry name" value="HSP20-like chaperones"/>
    <property type="match status" value="1"/>
</dbReference>
<dbReference type="Gene3D" id="1.25.40.10">
    <property type="entry name" value="Tetratricopeptide repeat domain"/>
    <property type="match status" value="1"/>
</dbReference>
<name>A0ABQ8YZ89_9EUKA</name>
<dbReference type="InterPro" id="IPR050767">
    <property type="entry name" value="Sel1_AlgK"/>
</dbReference>
<dbReference type="Gene3D" id="2.60.40.790">
    <property type="match status" value="1"/>
</dbReference>
<dbReference type="InterPro" id="IPR007052">
    <property type="entry name" value="CS_dom"/>
</dbReference>
<comment type="caution">
    <text evidence="5">The sequence shown here is derived from an EMBL/GenBank/DDBJ whole genome shotgun (WGS) entry which is preliminary data.</text>
</comment>
<dbReference type="InterPro" id="IPR006597">
    <property type="entry name" value="Sel1-like"/>
</dbReference>
<gene>
    <name evidence="5" type="ORF">M0813_16486</name>
</gene>
<dbReference type="PANTHER" id="PTHR11102:SF147">
    <property type="entry name" value="SEL1L ADAPTOR SUBUNIT OF ERAD E3 UBIQUITIN LIGASE"/>
    <property type="match status" value="1"/>
</dbReference>
<evidence type="ECO:0000313" key="6">
    <source>
        <dbReference type="Proteomes" id="UP001150062"/>
    </source>
</evidence>
<proteinExistence type="inferred from homology"/>
<organism evidence="5 6">
    <name type="scientific">Anaeramoeba flamelloides</name>
    <dbReference type="NCBI Taxonomy" id="1746091"/>
    <lineage>
        <taxon>Eukaryota</taxon>
        <taxon>Metamonada</taxon>
        <taxon>Anaeramoebidae</taxon>
        <taxon>Anaeramoeba</taxon>
    </lineage>
</organism>